<name>A0A7D5TDG7_9EURY</name>
<gene>
    <name evidence="3" type="ORF">HZS54_20760</name>
</gene>
<dbReference type="GeneID" id="56085075"/>
<protein>
    <submittedName>
        <fullName evidence="3">Zinc ribbon domain-containing protein</fullName>
    </submittedName>
</protein>
<dbReference type="AlphaFoldDB" id="A0A7D5TDG7"/>
<keyword evidence="1" id="KW-1133">Transmembrane helix</keyword>
<keyword evidence="4" id="KW-1185">Reference proteome</keyword>
<evidence type="ECO:0000313" key="3">
    <source>
        <dbReference type="EMBL" id="QLH83913.1"/>
    </source>
</evidence>
<dbReference type="KEGG" id="hpel:HZS54_20760"/>
<sequence>MDSAFVRLLAVAVLAFLPGLCFLALFRLVDHVAHDELVARVERGEFETESPPSGATPTIDPASAVAAARDRETAVCPSCGAENRAGVDYCRHCLSELR</sequence>
<organism evidence="3 4">
    <name type="scientific">Halosimplex pelagicum</name>
    <dbReference type="NCBI Taxonomy" id="869886"/>
    <lineage>
        <taxon>Archaea</taxon>
        <taxon>Methanobacteriati</taxon>
        <taxon>Methanobacteriota</taxon>
        <taxon>Stenosarchaea group</taxon>
        <taxon>Halobacteria</taxon>
        <taxon>Halobacteriales</taxon>
        <taxon>Haloarculaceae</taxon>
        <taxon>Halosimplex</taxon>
    </lineage>
</organism>
<keyword evidence="1" id="KW-0812">Transmembrane</keyword>
<proteinExistence type="predicted"/>
<evidence type="ECO:0000256" key="1">
    <source>
        <dbReference type="SAM" id="Phobius"/>
    </source>
</evidence>
<evidence type="ECO:0000313" key="4">
    <source>
        <dbReference type="Proteomes" id="UP000509346"/>
    </source>
</evidence>
<keyword evidence="1" id="KW-0472">Membrane</keyword>
<dbReference type="Pfam" id="PF24463">
    <property type="entry name" value="DUF7577"/>
    <property type="match status" value="1"/>
</dbReference>
<feature type="transmembrane region" description="Helical" evidence="1">
    <location>
        <begin position="6"/>
        <end position="26"/>
    </location>
</feature>
<dbReference type="OrthoDB" id="205136at2157"/>
<dbReference type="InterPro" id="IPR055999">
    <property type="entry name" value="DUF7577"/>
</dbReference>
<dbReference type="Proteomes" id="UP000509346">
    <property type="component" value="Chromosome"/>
</dbReference>
<evidence type="ECO:0000259" key="2">
    <source>
        <dbReference type="Pfam" id="PF24463"/>
    </source>
</evidence>
<feature type="domain" description="DUF7577" evidence="2">
    <location>
        <begin position="72"/>
        <end position="98"/>
    </location>
</feature>
<reference evidence="3 4" key="1">
    <citation type="submission" date="2020-07" db="EMBL/GenBank/DDBJ databases">
        <title>Halosimplex litoreum sp. nov. and Halosimplex rubrum sp. nov., isolated from different salt environments.</title>
        <authorList>
            <person name="Cui H."/>
        </authorList>
    </citation>
    <scope>NUCLEOTIDE SEQUENCE [LARGE SCALE GENOMIC DNA]</scope>
    <source>
        <strain evidence="3 4">R2</strain>
    </source>
</reference>
<dbReference type="Gene3D" id="4.10.1060.50">
    <property type="match status" value="1"/>
</dbReference>
<dbReference type="InterPro" id="IPR038587">
    <property type="entry name" value="Ribosomal_eL40_sf"/>
</dbReference>
<dbReference type="EMBL" id="CP058909">
    <property type="protein sequence ID" value="QLH83913.1"/>
    <property type="molecule type" value="Genomic_DNA"/>
</dbReference>
<dbReference type="RefSeq" id="WP_179918992.1">
    <property type="nucleotide sequence ID" value="NZ_CP058909.1"/>
</dbReference>
<accession>A0A7D5TDG7</accession>